<dbReference type="EMBL" id="CP049055">
    <property type="protein sequence ID" value="QII13097.1"/>
    <property type="molecule type" value="Genomic_DNA"/>
</dbReference>
<proteinExistence type="predicted"/>
<protein>
    <submittedName>
        <fullName evidence="1">Uncharacterized protein</fullName>
    </submittedName>
</protein>
<organism evidence="1">
    <name type="scientific">Kuenenia stuttgartiensis</name>
    <dbReference type="NCBI Taxonomy" id="174633"/>
    <lineage>
        <taxon>Bacteria</taxon>
        <taxon>Pseudomonadati</taxon>
        <taxon>Planctomycetota</taxon>
        <taxon>Candidatus Brocadiia</taxon>
        <taxon>Candidatus Brocadiales</taxon>
        <taxon>Candidatus Brocadiaceae</taxon>
        <taxon>Candidatus Kuenenia</taxon>
    </lineage>
</organism>
<evidence type="ECO:0000313" key="2">
    <source>
        <dbReference type="EMBL" id="QII13097.1"/>
    </source>
</evidence>
<dbReference type="AlphaFoldDB" id="Q1Q696"/>
<name>Q1Q696_KUEST</name>
<dbReference type="EMBL" id="CT573071">
    <property type="protein sequence ID" value="CAJ73102.1"/>
    <property type="molecule type" value="Genomic_DNA"/>
</dbReference>
<evidence type="ECO:0000313" key="1">
    <source>
        <dbReference type="EMBL" id="CAJ73102.1"/>
    </source>
</evidence>
<gene>
    <name evidence="2" type="ORF">KsCSTR_37180</name>
    <name evidence="1" type="ORF">kuste2357</name>
</gene>
<reference evidence="1" key="2">
    <citation type="submission" date="2006-01" db="EMBL/GenBank/DDBJ databases">
        <authorList>
            <person name="Genoscope"/>
        </authorList>
    </citation>
    <scope>NUCLEOTIDE SEQUENCE</scope>
</reference>
<dbReference type="Proteomes" id="UP000501926">
    <property type="component" value="Chromosome"/>
</dbReference>
<reference evidence="2 3" key="3">
    <citation type="submission" date="2020-02" db="EMBL/GenBank/DDBJ databases">
        <title>Newly sequenced genome of strain CSTR1 showed variability in Candidatus Kuenenia stuttgartiensis genomes.</title>
        <authorList>
            <person name="Ding C."/>
            <person name="Adrian L."/>
        </authorList>
    </citation>
    <scope>NUCLEOTIDE SEQUENCE [LARGE SCALE GENOMIC DNA]</scope>
    <source>
        <strain evidence="2 3">CSTR1</strain>
    </source>
</reference>
<reference evidence="1" key="1">
    <citation type="journal article" date="2006" name="Nature">
        <title>Deciphering the evolution and metabolism of an anammox bacterium from a community genome.</title>
        <authorList>
            <person name="Strous M."/>
            <person name="Pelletier E."/>
            <person name="Mangenot S."/>
            <person name="Rattei T."/>
            <person name="Lehner A."/>
            <person name="Taylor M.W."/>
            <person name="Horn M."/>
            <person name="Daims H."/>
            <person name="Bartol-Mavel D."/>
            <person name="Wincker P."/>
            <person name="Barbe V."/>
            <person name="Fonknechten N."/>
            <person name="Vallenet D."/>
            <person name="Segurens B."/>
            <person name="Schenowitz-Truong C."/>
            <person name="Medigue C."/>
            <person name="Collingro A."/>
            <person name="Snel B."/>
            <person name="Dutilh B.E."/>
            <person name="OpDenCamp H.J.M."/>
            <person name="vanDerDrift C."/>
            <person name="Cirpus I."/>
            <person name="vanDePas-Schoonen K.T."/>
            <person name="Harhangi H.R."/>
            <person name="vanNiftrik L."/>
            <person name="Schmid M."/>
            <person name="Keltjens J."/>
            <person name="vanDeVossenberg J."/>
            <person name="Kartal B."/>
            <person name="Meier H."/>
            <person name="Frishman D."/>
            <person name="Huynen M.A."/>
            <person name="Mewes H."/>
            <person name="Weissenbach J."/>
            <person name="Jetten M.S.M."/>
            <person name="Wagner M."/>
            <person name="LePaslier D."/>
        </authorList>
    </citation>
    <scope>NUCLEOTIDE SEQUENCE</scope>
</reference>
<accession>Q1Q696</accession>
<evidence type="ECO:0000313" key="3">
    <source>
        <dbReference type="Proteomes" id="UP000501926"/>
    </source>
</evidence>
<sequence length="62" mass="7206">MCYCFFSICKIGCFLSKSNIPPGKVKLTRIYQCDIKWMPGAEYRQKDYVTAEAENNNKFVTL</sequence>